<evidence type="ECO:0000256" key="6">
    <source>
        <dbReference type="ARBA" id="ARBA00044735"/>
    </source>
</evidence>
<keyword evidence="3" id="KW-0809">Transit peptide</keyword>
<feature type="domain" description="Complex 1 LYR protein" evidence="7">
    <location>
        <begin position="48"/>
        <end position="104"/>
    </location>
</feature>
<comment type="subcellular location">
    <subcellularLocation>
        <location evidence="1">Mitochondrion</location>
    </subcellularLocation>
</comment>
<organism evidence="8 9">
    <name type="scientific">Sporothrix eucalyptigena</name>
    <dbReference type="NCBI Taxonomy" id="1812306"/>
    <lineage>
        <taxon>Eukaryota</taxon>
        <taxon>Fungi</taxon>
        <taxon>Dikarya</taxon>
        <taxon>Ascomycota</taxon>
        <taxon>Pezizomycotina</taxon>
        <taxon>Sordariomycetes</taxon>
        <taxon>Sordariomycetidae</taxon>
        <taxon>Ophiostomatales</taxon>
        <taxon>Ophiostomataceae</taxon>
        <taxon>Sporothrix</taxon>
    </lineage>
</organism>
<comment type="similarity">
    <text evidence="2">Belongs to the complex I LYR family.</text>
</comment>
<dbReference type="Proteomes" id="UP001642482">
    <property type="component" value="Unassembled WGS sequence"/>
</dbReference>
<comment type="caution">
    <text evidence="8">The sequence shown here is derived from an EMBL/GenBank/DDBJ whole genome shotgun (WGS) entry which is preliminary data.</text>
</comment>
<comment type="function">
    <text evidence="6">Involved in efficient integration of the N-module into mitochondrial respiratory chain complex I.</text>
</comment>
<sequence>MHRLAGIRLATPVCRTYATAAGTGSGSRPSRLGRKPTLSLEHFLQRGRALALYRTIVRGARQITDETTRRETLRFAREEFERHRGVTDLSHIRYLISTGKTEWENTERYIGGM</sequence>
<dbReference type="PANTHER" id="PTHR13675:SF0">
    <property type="entry name" value="LYR MOTIF-CONTAINING PROTEIN 2"/>
    <property type="match status" value="1"/>
</dbReference>
<reference evidence="8 9" key="1">
    <citation type="submission" date="2024-01" db="EMBL/GenBank/DDBJ databases">
        <authorList>
            <person name="Allen C."/>
            <person name="Tagirdzhanova G."/>
        </authorList>
    </citation>
    <scope>NUCLEOTIDE SEQUENCE [LARGE SCALE GENOMIC DNA]</scope>
</reference>
<dbReference type="EMBL" id="CAWUHD010000095">
    <property type="protein sequence ID" value="CAK7230659.1"/>
    <property type="molecule type" value="Genomic_DNA"/>
</dbReference>
<evidence type="ECO:0000259" key="7">
    <source>
        <dbReference type="Pfam" id="PF05347"/>
    </source>
</evidence>
<protein>
    <recommendedName>
        <fullName evidence="5">LYR motif-containing protein 2</fullName>
    </recommendedName>
</protein>
<gene>
    <name evidence="8" type="ORF">SEUCBS140593_007664</name>
</gene>
<keyword evidence="9" id="KW-1185">Reference proteome</keyword>
<dbReference type="InterPro" id="IPR045293">
    <property type="entry name" value="Complex1_LYR_LYRM2"/>
</dbReference>
<accession>A0ABP0CF30</accession>
<evidence type="ECO:0000256" key="2">
    <source>
        <dbReference type="ARBA" id="ARBA00009508"/>
    </source>
</evidence>
<name>A0ABP0CF30_9PEZI</name>
<evidence type="ECO:0000256" key="3">
    <source>
        <dbReference type="ARBA" id="ARBA00022946"/>
    </source>
</evidence>
<proteinExistence type="inferred from homology"/>
<evidence type="ECO:0000313" key="9">
    <source>
        <dbReference type="Proteomes" id="UP001642482"/>
    </source>
</evidence>
<evidence type="ECO:0000256" key="1">
    <source>
        <dbReference type="ARBA" id="ARBA00004173"/>
    </source>
</evidence>
<dbReference type="Pfam" id="PF05347">
    <property type="entry name" value="Complex1_LYR"/>
    <property type="match status" value="1"/>
</dbReference>
<evidence type="ECO:0000313" key="8">
    <source>
        <dbReference type="EMBL" id="CAK7230659.1"/>
    </source>
</evidence>
<evidence type="ECO:0000256" key="4">
    <source>
        <dbReference type="ARBA" id="ARBA00023128"/>
    </source>
</evidence>
<keyword evidence="4" id="KW-0496">Mitochondrion</keyword>
<dbReference type="CDD" id="cd20262">
    <property type="entry name" value="Complex1_LYR_LYRM2"/>
    <property type="match status" value="1"/>
</dbReference>
<evidence type="ECO:0000256" key="5">
    <source>
        <dbReference type="ARBA" id="ARBA00026235"/>
    </source>
</evidence>
<dbReference type="PANTHER" id="PTHR13675">
    <property type="entry name" value="LYR MOTIF-CONTAINING PROTEIN 2"/>
    <property type="match status" value="1"/>
</dbReference>
<dbReference type="InterPro" id="IPR008011">
    <property type="entry name" value="Complex1_LYR_dom"/>
</dbReference>